<name>A0A485L3C7_9STRA</name>
<proteinExistence type="predicted"/>
<organism evidence="2 3">
    <name type="scientific">Aphanomyces stellatus</name>
    <dbReference type="NCBI Taxonomy" id="120398"/>
    <lineage>
        <taxon>Eukaryota</taxon>
        <taxon>Sar</taxon>
        <taxon>Stramenopiles</taxon>
        <taxon>Oomycota</taxon>
        <taxon>Saprolegniomycetes</taxon>
        <taxon>Saprolegniales</taxon>
        <taxon>Verrucalvaceae</taxon>
        <taxon>Aphanomyces</taxon>
    </lineage>
</organism>
<dbReference type="AlphaFoldDB" id="A0A485L3C7"/>
<accession>A0A485L3C7</accession>
<dbReference type="EMBL" id="VJMH01005622">
    <property type="protein sequence ID" value="KAF0693985.1"/>
    <property type="molecule type" value="Genomic_DNA"/>
</dbReference>
<keyword evidence="3" id="KW-1185">Reference proteome</keyword>
<protein>
    <submittedName>
        <fullName evidence="2">Aste57867_15098 protein</fullName>
    </submittedName>
</protein>
<sequence length="242" mass="27087">MRSRRRHTLLTKKTMNDTRQKHVAEALVRCIMLCPDLLAYITAFQSGFLEDFFPLLDLLSPAIVEGSNCYTDTTAGTYADDIEAYAKTLAPWLAMYDFARLGPFFDSLPHMRRLVMLHGICSSNLPLLEYLNDMFGIRSFYGNFLDVATYANNFEILRYLYDNGHRGLTSDAWGSATAHGNLDMVQYLALVGCPSIGFTEFAQLQRPIPANIMACLMGWAAPGVVSLRLFNGNDDPKCKGLV</sequence>
<reference evidence="2 3" key="1">
    <citation type="submission" date="2019-03" db="EMBL/GenBank/DDBJ databases">
        <authorList>
            <person name="Gaulin E."/>
            <person name="Dumas B."/>
        </authorList>
    </citation>
    <scope>NUCLEOTIDE SEQUENCE [LARGE SCALE GENOMIC DNA]</scope>
    <source>
        <strain evidence="2">CBS 568.67</strain>
    </source>
</reference>
<dbReference type="EMBL" id="CAADRA010005643">
    <property type="protein sequence ID" value="VFT91911.1"/>
    <property type="molecule type" value="Genomic_DNA"/>
</dbReference>
<dbReference type="Proteomes" id="UP000332933">
    <property type="component" value="Unassembled WGS sequence"/>
</dbReference>
<evidence type="ECO:0000313" key="2">
    <source>
        <dbReference type="EMBL" id="VFT91911.1"/>
    </source>
</evidence>
<reference evidence="1" key="2">
    <citation type="submission" date="2019-06" db="EMBL/GenBank/DDBJ databases">
        <title>Genomics analysis of Aphanomyces spp. identifies a new class of oomycete effector associated with host adaptation.</title>
        <authorList>
            <person name="Gaulin E."/>
        </authorList>
    </citation>
    <scope>NUCLEOTIDE SEQUENCE</scope>
    <source>
        <strain evidence="1">CBS 578.67</strain>
    </source>
</reference>
<evidence type="ECO:0000313" key="1">
    <source>
        <dbReference type="EMBL" id="KAF0693985.1"/>
    </source>
</evidence>
<gene>
    <name evidence="2" type="primary">Aste57867_15098</name>
    <name evidence="1" type="ORF">As57867_015042</name>
    <name evidence="2" type="ORF">ASTE57867_15098</name>
</gene>
<evidence type="ECO:0000313" key="3">
    <source>
        <dbReference type="Proteomes" id="UP000332933"/>
    </source>
</evidence>